<dbReference type="EMBL" id="LDXT01000050">
    <property type="protein sequence ID" value="KRT56448.1"/>
    <property type="molecule type" value="Genomic_DNA"/>
</dbReference>
<organism evidence="1 4">
    <name type="scientific">endosymbiont of Ridgeia piscesae</name>
    <dbReference type="NCBI Taxonomy" id="54398"/>
    <lineage>
        <taxon>Bacteria</taxon>
        <taxon>Pseudomonadati</taxon>
        <taxon>Pseudomonadota</taxon>
        <taxon>Gammaproteobacteria</taxon>
        <taxon>sulfur-oxidizing symbionts</taxon>
    </lineage>
</organism>
<dbReference type="Proteomes" id="UP000051276">
    <property type="component" value="Unassembled WGS sequence"/>
</dbReference>
<evidence type="ECO:0000313" key="4">
    <source>
        <dbReference type="Proteomes" id="UP000051634"/>
    </source>
</evidence>
<gene>
    <name evidence="1" type="ORF">Ga0074115_1477</name>
    <name evidence="2" type="ORF">Ga0076813_14223</name>
</gene>
<evidence type="ECO:0000313" key="3">
    <source>
        <dbReference type="Proteomes" id="UP000051276"/>
    </source>
</evidence>
<dbReference type="AlphaFoldDB" id="A0A0T5Z0W5"/>
<comment type="caution">
    <text evidence="1">The sequence shown here is derived from an EMBL/GenBank/DDBJ whole genome shotgun (WGS) entry which is preliminary data.</text>
</comment>
<accession>A0A0T5Z0W5</accession>
<keyword evidence="4" id="KW-1185">Reference proteome</keyword>
<reference evidence="3 4" key="1">
    <citation type="submission" date="2015-11" db="EMBL/GenBank/DDBJ databases">
        <title>The genome of Candidatus Endoriftia persephone in Ridgeia piscesae and population structure of the North Eastern Pacific vestimentiferan symbionts.</title>
        <authorList>
            <person name="Perez M."/>
            <person name="Juniper K.S."/>
        </authorList>
    </citation>
    <scope>NUCLEOTIDE SEQUENCE [LARGE SCALE GENOMIC DNA]</scope>
    <source>
        <strain evidence="2">Ind10</strain>
        <strain evidence="1">Ind11</strain>
    </source>
</reference>
<dbReference type="EMBL" id="LMXI01000272">
    <property type="protein sequence ID" value="KRT58785.1"/>
    <property type="molecule type" value="Genomic_DNA"/>
</dbReference>
<dbReference type="Proteomes" id="UP000051634">
    <property type="component" value="Unassembled WGS sequence"/>
</dbReference>
<sequence>MDRAVHELKKQAAKIGANGVILGGTGEKYESYSGFTPNAGGGGYFYSGTTEYQALQGDAIYVY</sequence>
<dbReference type="PATRIC" id="fig|54398.3.peg.3026"/>
<name>A0A0T5Z0W5_9GAMM</name>
<evidence type="ECO:0000313" key="1">
    <source>
        <dbReference type="EMBL" id="KRT56448.1"/>
    </source>
</evidence>
<evidence type="ECO:0000313" key="2">
    <source>
        <dbReference type="EMBL" id="KRT58785.1"/>
    </source>
</evidence>
<proteinExistence type="predicted"/>
<protein>
    <submittedName>
        <fullName evidence="1">Uncharacterized protein</fullName>
    </submittedName>
</protein>